<reference evidence="1 2" key="1">
    <citation type="submission" date="2016-01" db="EMBL/GenBank/DDBJ databases">
        <title>Genome sequencing of Roseivirga spongicola UST030701-084.</title>
        <authorList>
            <person name="Selvaratnam C."/>
            <person name="Thevarajoo S."/>
            <person name="Goh K.M."/>
            <person name="Ee R."/>
            <person name="Chan K.-G."/>
            <person name="Chong C.S."/>
        </authorList>
    </citation>
    <scope>NUCLEOTIDE SEQUENCE [LARGE SCALE GENOMIC DNA]</scope>
    <source>
        <strain evidence="1 2">UST030701-084</strain>
    </source>
</reference>
<dbReference type="RefSeq" id="WP_068221859.1">
    <property type="nucleotide sequence ID" value="NZ_LRPC01000028.1"/>
</dbReference>
<gene>
    <name evidence="1" type="ORF">AWW68_12395</name>
</gene>
<organism evidence="1 2">
    <name type="scientific">Roseivirga spongicola</name>
    <dbReference type="NCBI Taxonomy" id="333140"/>
    <lineage>
        <taxon>Bacteria</taxon>
        <taxon>Pseudomonadati</taxon>
        <taxon>Bacteroidota</taxon>
        <taxon>Cytophagia</taxon>
        <taxon>Cytophagales</taxon>
        <taxon>Roseivirgaceae</taxon>
        <taxon>Roseivirga</taxon>
    </lineage>
</organism>
<sequence length="122" mass="14249">MSKNRKIKGIEPVLPSSDIERDIKWFNKHTSFKYSFGDNMYSGISRDGVCIHLQWHANNVEDPLLGGSVIKIFVEDIKPWFEEFVERKTIQPEKLKMNTPWGTHEFGFYDLNKNAIFIVQDA</sequence>
<dbReference type="InterPro" id="IPR029068">
    <property type="entry name" value="Glyas_Bleomycin-R_OHBP_Dase"/>
</dbReference>
<dbReference type="STRING" id="333140.AWW68_12395"/>
<dbReference type="Gene3D" id="3.10.180.10">
    <property type="entry name" value="2,3-Dihydroxybiphenyl 1,2-Dioxygenase, domain 1"/>
    <property type="match status" value="1"/>
</dbReference>
<evidence type="ECO:0000313" key="1">
    <source>
        <dbReference type="EMBL" id="KYG73487.1"/>
    </source>
</evidence>
<keyword evidence="2" id="KW-1185">Reference proteome</keyword>
<comment type="caution">
    <text evidence="1">The sequence shown here is derived from an EMBL/GenBank/DDBJ whole genome shotgun (WGS) entry which is preliminary data.</text>
</comment>
<name>A0A150X463_9BACT</name>
<dbReference type="AlphaFoldDB" id="A0A150X463"/>
<proteinExistence type="predicted"/>
<accession>A0A150X463</accession>
<dbReference type="EMBL" id="LRPC01000028">
    <property type="protein sequence ID" value="KYG73487.1"/>
    <property type="molecule type" value="Genomic_DNA"/>
</dbReference>
<dbReference type="SUPFAM" id="SSF54593">
    <property type="entry name" value="Glyoxalase/Bleomycin resistance protein/Dihydroxybiphenyl dioxygenase"/>
    <property type="match status" value="1"/>
</dbReference>
<protein>
    <submittedName>
        <fullName evidence="1">Bleomycin resistance protein</fullName>
    </submittedName>
</protein>
<evidence type="ECO:0000313" key="2">
    <source>
        <dbReference type="Proteomes" id="UP000075606"/>
    </source>
</evidence>
<dbReference type="Proteomes" id="UP000075606">
    <property type="component" value="Unassembled WGS sequence"/>
</dbReference>
<dbReference type="OrthoDB" id="66829at2"/>